<dbReference type="AlphaFoldDB" id="A0A0D2E1Y1"/>
<evidence type="ECO:0000259" key="8">
    <source>
        <dbReference type="PROSITE" id="PS50850"/>
    </source>
</evidence>
<evidence type="ECO:0000256" key="7">
    <source>
        <dbReference type="SAM" id="Phobius"/>
    </source>
</evidence>
<dbReference type="Proteomes" id="UP000053342">
    <property type="component" value="Unassembled WGS sequence"/>
</dbReference>
<feature type="region of interest" description="Disordered" evidence="6">
    <location>
        <begin position="510"/>
        <end position="533"/>
    </location>
</feature>
<sequence>MTATDVAALNRQPFTLYMMGILLYMAVGSLAYGYASAIIGTTLGQPSFYAYFPVLTTSQGAGLIGTMNGLYFAGGFFGVLCYPLVADRLGRKMAIAVALIIVTISGAFLAGSVHIAEFIVFRFIAGFGAFPLIIGVPTWAAEIAPPKYRGAVVEIHALGYCLGYAVQGWIGLGFYFWTEPVAWRVPLAFQSIFPLFLLGGLYWLPESPRFLMMKGRTEEAKKILLRVHQKPKEEHSLFVAAEILQISKQIELDRQMSASWLDLIRKPSNRKRCLLTAGMTWSISSTGVLVINNYGPIIYKSLNFSPVEQLLYPAGWSTMTFGINLFVPFYIDRIARNKFAAAGVGGAGLCLAVFTALIAEYLPTNNTSGLKAAVGMLFIFNFFIAAFLEGIQYAFFSEIWPNHLRAKGMSFAFANFCVSCILWLQIAPTAFDNIHWRYYIVFIVISCVMAVVMWFFYPNTRGMPLEEVAQLFGDAEDVAVYQRELAAVGDLSALEDTVIYTSDHLAEEKHQGVHAEVENDGSQRGDTRPATLV</sequence>
<comment type="subcellular location">
    <subcellularLocation>
        <location evidence="1">Membrane</location>
        <topology evidence="1">Multi-pass membrane protein</topology>
    </subcellularLocation>
</comment>
<dbReference type="EMBL" id="KN847336">
    <property type="protein sequence ID" value="KIW41829.1"/>
    <property type="molecule type" value="Genomic_DNA"/>
</dbReference>
<dbReference type="SUPFAM" id="SSF103473">
    <property type="entry name" value="MFS general substrate transporter"/>
    <property type="match status" value="1"/>
</dbReference>
<dbReference type="PANTHER" id="PTHR48022">
    <property type="entry name" value="PLASTIDIC GLUCOSE TRANSPORTER 4"/>
    <property type="match status" value="1"/>
</dbReference>
<keyword evidence="4 7" id="KW-1133">Transmembrane helix</keyword>
<dbReference type="GeneID" id="27357510"/>
<feature type="transmembrane region" description="Helical" evidence="7">
    <location>
        <begin position="93"/>
        <end position="113"/>
    </location>
</feature>
<dbReference type="InterPro" id="IPR020846">
    <property type="entry name" value="MFS_dom"/>
</dbReference>
<gene>
    <name evidence="9" type="ORF">PV06_05436</name>
</gene>
<dbReference type="InterPro" id="IPR036259">
    <property type="entry name" value="MFS_trans_sf"/>
</dbReference>
<keyword evidence="10" id="KW-1185">Reference proteome</keyword>
<proteinExistence type="inferred from homology"/>
<dbReference type="RefSeq" id="XP_016262045.1">
    <property type="nucleotide sequence ID" value="XM_016406441.1"/>
</dbReference>
<evidence type="ECO:0000256" key="5">
    <source>
        <dbReference type="ARBA" id="ARBA00023136"/>
    </source>
</evidence>
<dbReference type="PROSITE" id="PS50850">
    <property type="entry name" value="MFS"/>
    <property type="match status" value="1"/>
</dbReference>
<evidence type="ECO:0000256" key="4">
    <source>
        <dbReference type="ARBA" id="ARBA00022989"/>
    </source>
</evidence>
<feature type="compositionally biased region" description="Basic and acidic residues" evidence="6">
    <location>
        <begin position="510"/>
        <end position="527"/>
    </location>
</feature>
<dbReference type="Gene3D" id="1.20.1250.20">
    <property type="entry name" value="MFS general substrate transporter like domains"/>
    <property type="match status" value="1"/>
</dbReference>
<feature type="transmembrane region" description="Helical" evidence="7">
    <location>
        <begin position="63"/>
        <end position="86"/>
    </location>
</feature>
<feature type="transmembrane region" description="Helical" evidence="7">
    <location>
        <begin position="21"/>
        <end position="43"/>
    </location>
</feature>
<dbReference type="Pfam" id="PF00083">
    <property type="entry name" value="Sugar_tr"/>
    <property type="match status" value="1"/>
</dbReference>
<feature type="domain" description="Major facilitator superfamily (MFS) profile" evidence="8">
    <location>
        <begin position="21"/>
        <end position="461"/>
    </location>
</feature>
<feature type="transmembrane region" description="Helical" evidence="7">
    <location>
        <begin position="119"/>
        <end position="140"/>
    </location>
</feature>
<dbReference type="GO" id="GO:0005351">
    <property type="term" value="F:carbohydrate:proton symporter activity"/>
    <property type="evidence" value="ECO:0007669"/>
    <property type="project" value="TreeGrafter"/>
</dbReference>
<feature type="transmembrane region" description="Helical" evidence="7">
    <location>
        <begin position="311"/>
        <end position="332"/>
    </location>
</feature>
<feature type="transmembrane region" description="Helical" evidence="7">
    <location>
        <begin position="183"/>
        <end position="204"/>
    </location>
</feature>
<evidence type="ECO:0000313" key="10">
    <source>
        <dbReference type="Proteomes" id="UP000053342"/>
    </source>
</evidence>
<accession>A0A0D2E1Y1</accession>
<keyword evidence="3 7" id="KW-0812">Transmembrane</keyword>
<feature type="transmembrane region" description="Helical" evidence="7">
    <location>
        <begin position="408"/>
        <end position="426"/>
    </location>
</feature>
<protein>
    <recommendedName>
        <fullName evidence="8">Major facilitator superfamily (MFS) profile domain-containing protein</fullName>
    </recommendedName>
</protein>
<dbReference type="HOGENOM" id="CLU_001265_30_13_1"/>
<feature type="transmembrane region" description="Helical" evidence="7">
    <location>
        <begin position="273"/>
        <end position="291"/>
    </location>
</feature>
<dbReference type="InterPro" id="IPR050360">
    <property type="entry name" value="MFS_Sugar_Transporters"/>
</dbReference>
<feature type="transmembrane region" description="Helical" evidence="7">
    <location>
        <begin position="152"/>
        <end position="177"/>
    </location>
</feature>
<evidence type="ECO:0000256" key="6">
    <source>
        <dbReference type="SAM" id="MobiDB-lite"/>
    </source>
</evidence>
<evidence type="ECO:0000256" key="1">
    <source>
        <dbReference type="ARBA" id="ARBA00004141"/>
    </source>
</evidence>
<dbReference type="InterPro" id="IPR005828">
    <property type="entry name" value="MFS_sugar_transport-like"/>
</dbReference>
<evidence type="ECO:0000256" key="2">
    <source>
        <dbReference type="ARBA" id="ARBA00010992"/>
    </source>
</evidence>
<dbReference type="GO" id="GO:0016020">
    <property type="term" value="C:membrane"/>
    <property type="evidence" value="ECO:0007669"/>
    <property type="project" value="UniProtKB-SubCell"/>
</dbReference>
<dbReference type="OrthoDB" id="6612291at2759"/>
<feature type="transmembrane region" description="Helical" evidence="7">
    <location>
        <begin position="374"/>
        <end position="396"/>
    </location>
</feature>
<feature type="transmembrane region" description="Helical" evidence="7">
    <location>
        <begin position="438"/>
        <end position="457"/>
    </location>
</feature>
<feature type="transmembrane region" description="Helical" evidence="7">
    <location>
        <begin position="339"/>
        <end position="362"/>
    </location>
</feature>
<evidence type="ECO:0000313" key="9">
    <source>
        <dbReference type="EMBL" id="KIW41829.1"/>
    </source>
</evidence>
<reference evidence="9 10" key="1">
    <citation type="submission" date="2015-01" db="EMBL/GenBank/DDBJ databases">
        <title>The Genome Sequence of Exophiala oligosperma CBS72588.</title>
        <authorList>
            <consortium name="The Broad Institute Genomics Platform"/>
            <person name="Cuomo C."/>
            <person name="de Hoog S."/>
            <person name="Gorbushina A."/>
            <person name="Stielow B."/>
            <person name="Teixiera M."/>
            <person name="Abouelleil A."/>
            <person name="Chapman S.B."/>
            <person name="Priest M."/>
            <person name="Young S.K."/>
            <person name="Wortman J."/>
            <person name="Nusbaum C."/>
            <person name="Birren B."/>
        </authorList>
    </citation>
    <scope>NUCLEOTIDE SEQUENCE [LARGE SCALE GENOMIC DNA]</scope>
    <source>
        <strain evidence="9 10">CBS 72588</strain>
    </source>
</reference>
<organism evidence="9 10">
    <name type="scientific">Exophiala oligosperma</name>
    <dbReference type="NCBI Taxonomy" id="215243"/>
    <lineage>
        <taxon>Eukaryota</taxon>
        <taxon>Fungi</taxon>
        <taxon>Dikarya</taxon>
        <taxon>Ascomycota</taxon>
        <taxon>Pezizomycotina</taxon>
        <taxon>Eurotiomycetes</taxon>
        <taxon>Chaetothyriomycetidae</taxon>
        <taxon>Chaetothyriales</taxon>
        <taxon>Herpotrichiellaceae</taxon>
        <taxon>Exophiala</taxon>
    </lineage>
</organism>
<dbReference type="VEuPathDB" id="FungiDB:PV06_05436"/>
<comment type="similarity">
    <text evidence="2">Belongs to the major facilitator superfamily. Sugar transporter (TC 2.A.1.1) family.</text>
</comment>
<evidence type="ECO:0000256" key="3">
    <source>
        <dbReference type="ARBA" id="ARBA00022692"/>
    </source>
</evidence>
<keyword evidence="5 7" id="KW-0472">Membrane</keyword>
<name>A0A0D2E1Y1_9EURO</name>
<dbReference type="PANTHER" id="PTHR48022:SF11">
    <property type="entry name" value="MONOSACCHARIDE TRANSPORTER (HXT8), PUTATIVE (AFU_ORTHOLOGUE AFUA_2G08120)-RELATED"/>
    <property type="match status" value="1"/>
</dbReference>